<dbReference type="Proteomes" id="UP000823388">
    <property type="component" value="Chromosome 7N"/>
</dbReference>
<feature type="compositionally biased region" description="Basic residues" evidence="1">
    <location>
        <begin position="81"/>
        <end position="90"/>
    </location>
</feature>
<organism evidence="2 3">
    <name type="scientific">Panicum virgatum</name>
    <name type="common">Blackwell switchgrass</name>
    <dbReference type="NCBI Taxonomy" id="38727"/>
    <lineage>
        <taxon>Eukaryota</taxon>
        <taxon>Viridiplantae</taxon>
        <taxon>Streptophyta</taxon>
        <taxon>Embryophyta</taxon>
        <taxon>Tracheophyta</taxon>
        <taxon>Spermatophyta</taxon>
        <taxon>Magnoliopsida</taxon>
        <taxon>Liliopsida</taxon>
        <taxon>Poales</taxon>
        <taxon>Poaceae</taxon>
        <taxon>PACMAD clade</taxon>
        <taxon>Panicoideae</taxon>
        <taxon>Panicodae</taxon>
        <taxon>Paniceae</taxon>
        <taxon>Panicinae</taxon>
        <taxon>Panicum</taxon>
        <taxon>Panicum sect. Hiantes</taxon>
    </lineage>
</organism>
<keyword evidence="3" id="KW-1185">Reference proteome</keyword>
<comment type="caution">
    <text evidence="2">The sequence shown here is derived from an EMBL/GenBank/DDBJ whole genome shotgun (WGS) entry which is preliminary data.</text>
</comment>
<feature type="region of interest" description="Disordered" evidence="1">
    <location>
        <begin position="1"/>
        <end position="152"/>
    </location>
</feature>
<evidence type="ECO:0000313" key="2">
    <source>
        <dbReference type="EMBL" id="KAG2566033.1"/>
    </source>
</evidence>
<proteinExistence type="predicted"/>
<evidence type="ECO:0000256" key="1">
    <source>
        <dbReference type="SAM" id="MobiDB-lite"/>
    </source>
</evidence>
<reference evidence="2" key="1">
    <citation type="submission" date="2020-05" db="EMBL/GenBank/DDBJ databases">
        <title>WGS assembly of Panicum virgatum.</title>
        <authorList>
            <person name="Lovell J.T."/>
            <person name="Jenkins J."/>
            <person name="Shu S."/>
            <person name="Juenger T.E."/>
            <person name="Schmutz J."/>
        </authorList>
    </citation>
    <scope>NUCLEOTIDE SEQUENCE</scope>
    <source>
        <strain evidence="2">AP13</strain>
    </source>
</reference>
<protein>
    <submittedName>
        <fullName evidence="2">Uncharacterized protein</fullName>
    </submittedName>
</protein>
<feature type="compositionally biased region" description="Polar residues" evidence="1">
    <location>
        <begin position="32"/>
        <end position="53"/>
    </location>
</feature>
<feature type="compositionally biased region" description="Basic residues" evidence="1">
    <location>
        <begin position="137"/>
        <end position="152"/>
    </location>
</feature>
<gene>
    <name evidence="2" type="ORF">PVAP13_7NG123817</name>
</gene>
<sequence>MRNACASPHPPHCFTPQAHLAGNTRRPKPLSPNRTALPRSQTARWPPATSRTPTGDGPTSEEDRWRSGDGITPKNIASRTRTARPPRPCRTRPSQNIARGGGTRASVHTHTPRSPSDSARERDRRRTPPRGGVRSARWNRRSKPKQGGKRREKKIPFFFFSLARTASRLRSPALPSFLACRCRLRCLNLTSPPTHSIPPRSRAAARGAANQPLPFFNTISCPARLTPTYN</sequence>
<evidence type="ECO:0000313" key="3">
    <source>
        <dbReference type="Proteomes" id="UP000823388"/>
    </source>
</evidence>
<name>A0A8T0PVK9_PANVG</name>
<dbReference type="AlphaFoldDB" id="A0A8T0PVK9"/>
<dbReference type="EMBL" id="CM029050">
    <property type="protein sequence ID" value="KAG2566033.1"/>
    <property type="molecule type" value="Genomic_DNA"/>
</dbReference>
<accession>A0A8T0PVK9</accession>